<keyword evidence="1" id="KW-0812">Transmembrane</keyword>
<evidence type="ECO:0000256" key="1">
    <source>
        <dbReference type="SAM" id="Phobius"/>
    </source>
</evidence>
<dbReference type="Proteomes" id="UP000186309">
    <property type="component" value="Chromosome"/>
</dbReference>
<feature type="transmembrane region" description="Helical" evidence="1">
    <location>
        <begin position="65"/>
        <end position="85"/>
    </location>
</feature>
<gene>
    <name evidence="2" type="ORF">BSF38_00201</name>
</gene>
<dbReference type="RefSeq" id="WP_076343067.1">
    <property type="nucleotide sequence ID" value="NZ_CP019082.1"/>
</dbReference>
<protein>
    <submittedName>
        <fullName evidence="2">Uncharacterized protein</fullName>
    </submittedName>
</protein>
<proteinExistence type="predicted"/>
<evidence type="ECO:0000313" key="2">
    <source>
        <dbReference type="EMBL" id="APW58797.1"/>
    </source>
</evidence>
<organism evidence="2 3">
    <name type="scientific">Paludisphaera borealis</name>
    <dbReference type="NCBI Taxonomy" id="1387353"/>
    <lineage>
        <taxon>Bacteria</taxon>
        <taxon>Pseudomonadati</taxon>
        <taxon>Planctomycetota</taxon>
        <taxon>Planctomycetia</taxon>
        <taxon>Isosphaerales</taxon>
        <taxon>Isosphaeraceae</taxon>
        <taxon>Paludisphaera</taxon>
    </lineage>
</organism>
<dbReference type="EMBL" id="CP019082">
    <property type="protein sequence ID" value="APW58797.1"/>
    <property type="molecule type" value="Genomic_DNA"/>
</dbReference>
<keyword evidence="1" id="KW-0472">Membrane</keyword>
<reference evidence="3" key="1">
    <citation type="submission" date="2016-12" db="EMBL/GenBank/DDBJ databases">
        <title>Comparative genomics of four Isosphaeraceae planctomycetes: a common pool of plasmids and glycoside hydrolase genes.</title>
        <authorList>
            <person name="Ivanova A."/>
        </authorList>
    </citation>
    <scope>NUCLEOTIDE SEQUENCE [LARGE SCALE GENOMIC DNA]</scope>
    <source>
        <strain evidence="3">PX4</strain>
    </source>
</reference>
<keyword evidence="3" id="KW-1185">Reference proteome</keyword>
<sequence length="93" mass="10617">MGSKSPFIAAVKSAFEDERRRWWMFYFAILMVGMVVHSIYVAAVGYHPEDYVASHPWAQPLDRGLFVLTLVLTIAAVAFWVVCIWKTIHAESL</sequence>
<accession>A0A1U7CIR6</accession>
<name>A0A1U7CIR6_9BACT</name>
<keyword evidence="1" id="KW-1133">Transmembrane helix</keyword>
<dbReference type="AlphaFoldDB" id="A0A1U7CIR6"/>
<evidence type="ECO:0000313" key="3">
    <source>
        <dbReference type="Proteomes" id="UP000186309"/>
    </source>
</evidence>
<feature type="transmembrane region" description="Helical" evidence="1">
    <location>
        <begin position="22"/>
        <end position="45"/>
    </location>
</feature>
<dbReference type="KEGG" id="pbor:BSF38_00201"/>